<evidence type="ECO:0000256" key="2">
    <source>
        <dbReference type="ARBA" id="ARBA00022694"/>
    </source>
</evidence>
<evidence type="ECO:0000313" key="8">
    <source>
        <dbReference type="Proteomes" id="UP000695562"/>
    </source>
</evidence>
<evidence type="ECO:0000259" key="6">
    <source>
        <dbReference type="Pfam" id="PF01951"/>
    </source>
</evidence>
<dbReference type="InterPro" id="IPR036820">
    <property type="entry name" value="Archease_dom_sf"/>
</dbReference>
<evidence type="ECO:0000256" key="3">
    <source>
        <dbReference type="ARBA" id="ARBA00022723"/>
    </source>
</evidence>
<keyword evidence="4" id="KW-0106">Calcium</keyword>
<dbReference type="Gene3D" id="3.55.10.10">
    <property type="entry name" value="Archease domain"/>
    <property type="match status" value="1"/>
</dbReference>
<dbReference type="FunFam" id="3.55.10.10:FF:000002">
    <property type="entry name" value="Archease, putative"/>
    <property type="match status" value="1"/>
</dbReference>
<dbReference type="SUPFAM" id="SSF69819">
    <property type="entry name" value="MTH1598-like"/>
    <property type="match status" value="1"/>
</dbReference>
<dbReference type="PANTHER" id="PTHR12682">
    <property type="entry name" value="ARCHEASE"/>
    <property type="match status" value="1"/>
</dbReference>
<protein>
    <recommendedName>
        <fullName evidence="5">Protein archease-like</fullName>
    </recommendedName>
</protein>
<accession>A0A8J4PUW3</accession>
<comment type="caution">
    <text evidence="7">The sequence shown here is derived from an EMBL/GenBank/DDBJ whole genome shotgun (WGS) entry which is preliminary data.</text>
</comment>
<feature type="domain" description="Archease" evidence="6">
    <location>
        <begin position="10"/>
        <end position="148"/>
    </location>
</feature>
<evidence type="ECO:0000256" key="5">
    <source>
        <dbReference type="ARBA" id="ARBA00071898"/>
    </source>
</evidence>
<dbReference type="Pfam" id="PF01951">
    <property type="entry name" value="Archease"/>
    <property type="match status" value="1"/>
</dbReference>
<dbReference type="InterPro" id="IPR002804">
    <property type="entry name" value="Archease"/>
</dbReference>
<dbReference type="EMBL" id="AJWJ01000147">
    <property type="protein sequence ID" value="KAF2074438.1"/>
    <property type="molecule type" value="Genomic_DNA"/>
</dbReference>
<dbReference type="GO" id="GO:0072669">
    <property type="term" value="C:tRNA-splicing ligase complex"/>
    <property type="evidence" value="ECO:0007669"/>
    <property type="project" value="TreeGrafter"/>
</dbReference>
<name>A0A8J4PUW3_9MYCE</name>
<dbReference type="Proteomes" id="UP000695562">
    <property type="component" value="Unassembled WGS sequence"/>
</dbReference>
<proteinExistence type="inferred from homology"/>
<reference evidence="7" key="1">
    <citation type="submission" date="2020-01" db="EMBL/GenBank/DDBJ databases">
        <title>Development of genomics and gene disruption for Polysphondylium violaceum indicates a role for the polyketide synthase stlB in stalk morphogenesis.</title>
        <authorList>
            <person name="Narita B."/>
            <person name="Kawabe Y."/>
            <person name="Kin K."/>
            <person name="Saito T."/>
            <person name="Gibbs R."/>
            <person name="Kuspa A."/>
            <person name="Muzny D."/>
            <person name="Queller D."/>
            <person name="Richards S."/>
            <person name="Strassman J."/>
            <person name="Sucgang R."/>
            <person name="Worley K."/>
            <person name="Schaap P."/>
        </authorList>
    </citation>
    <scope>NUCLEOTIDE SEQUENCE</scope>
    <source>
        <strain evidence="7">QSvi11</strain>
    </source>
</reference>
<dbReference type="InterPro" id="IPR023572">
    <property type="entry name" value="Archease_dom"/>
</dbReference>
<dbReference type="GO" id="GO:0006388">
    <property type="term" value="P:tRNA splicing, via endonucleolytic cleavage and ligation"/>
    <property type="evidence" value="ECO:0007669"/>
    <property type="project" value="TreeGrafter"/>
</dbReference>
<dbReference type="GO" id="GO:0046872">
    <property type="term" value="F:metal ion binding"/>
    <property type="evidence" value="ECO:0007669"/>
    <property type="project" value="UniProtKB-KW"/>
</dbReference>
<keyword evidence="8" id="KW-1185">Reference proteome</keyword>
<organism evidence="7 8">
    <name type="scientific">Polysphondylium violaceum</name>
    <dbReference type="NCBI Taxonomy" id="133409"/>
    <lineage>
        <taxon>Eukaryota</taxon>
        <taxon>Amoebozoa</taxon>
        <taxon>Evosea</taxon>
        <taxon>Eumycetozoa</taxon>
        <taxon>Dictyostelia</taxon>
        <taxon>Dictyosteliales</taxon>
        <taxon>Dictyosteliaceae</taxon>
        <taxon>Polysphondylium</taxon>
    </lineage>
</organism>
<evidence type="ECO:0000256" key="4">
    <source>
        <dbReference type="ARBA" id="ARBA00022837"/>
    </source>
</evidence>
<comment type="similarity">
    <text evidence="1">Belongs to the archease family.</text>
</comment>
<gene>
    <name evidence="7" type="ORF">CYY_004256</name>
</gene>
<dbReference type="AlphaFoldDB" id="A0A8J4PUW3"/>
<dbReference type="OrthoDB" id="2190767at2759"/>
<keyword evidence="2" id="KW-0819">tRNA processing</keyword>
<dbReference type="PANTHER" id="PTHR12682:SF11">
    <property type="entry name" value="PROTEIN ARCHEASE"/>
    <property type="match status" value="1"/>
</dbReference>
<keyword evidence="3" id="KW-0479">Metal-binding</keyword>
<sequence>MGNLGQLCNFEYLDHTADIMFVWGKDLKESFEQMALAMMHYMVELDTVEMDDSAVTHEIKVSGHDMDSLLFAYMDECLFIFNTEFSIFKEIEILSIDRESFTIEARAKGIELDKSKHTTGTEIKAITYSCMEIKEAQDKSEVYLIVDI</sequence>
<evidence type="ECO:0000256" key="1">
    <source>
        <dbReference type="ARBA" id="ARBA00007963"/>
    </source>
</evidence>
<evidence type="ECO:0000313" key="7">
    <source>
        <dbReference type="EMBL" id="KAF2074438.1"/>
    </source>
</evidence>